<keyword evidence="1" id="KW-0472">Membrane</keyword>
<dbReference type="PANTHER" id="PTHR37185">
    <property type="entry name" value="MEMBRANE PROTEIN"/>
    <property type="match status" value="1"/>
</dbReference>
<protein>
    <submittedName>
        <fullName evidence="2">Uncharacterized protein</fullName>
    </submittedName>
</protein>
<accession>A0A2P2J2P2</accession>
<evidence type="ECO:0000256" key="1">
    <source>
        <dbReference type="SAM" id="Phobius"/>
    </source>
</evidence>
<feature type="transmembrane region" description="Helical" evidence="1">
    <location>
        <begin position="12"/>
        <end position="33"/>
    </location>
</feature>
<dbReference type="PANTHER" id="PTHR37185:SF3">
    <property type="entry name" value="MEMBRANE PROTEIN"/>
    <property type="match status" value="1"/>
</dbReference>
<feature type="transmembrane region" description="Helical" evidence="1">
    <location>
        <begin position="45"/>
        <end position="70"/>
    </location>
</feature>
<organism evidence="2">
    <name type="scientific">Rhizophora mucronata</name>
    <name type="common">Asiatic mangrove</name>
    <dbReference type="NCBI Taxonomy" id="61149"/>
    <lineage>
        <taxon>Eukaryota</taxon>
        <taxon>Viridiplantae</taxon>
        <taxon>Streptophyta</taxon>
        <taxon>Embryophyta</taxon>
        <taxon>Tracheophyta</taxon>
        <taxon>Spermatophyta</taxon>
        <taxon>Magnoliopsida</taxon>
        <taxon>eudicotyledons</taxon>
        <taxon>Gunneridae</taxon>
        <taxon>Pentapetalae</taxon>
        <taxon>rosids</taxon>
        <taxon>fabids</taxon>
        <taxon>Malpighiales</taxon>
        <taxon>Rhizophoraceae</taxon>
        <taxon>Rhizophora</taxon>
    </lineage>
</organism>
<keyword evidence="1" id="KW-1133">Transmembrane helix</keyword>
<proteinExistence type="predicted"/>
<evidence type="ECO:0000313" key="2">
    <source>
        <dbReference type="EMBL" id="MBW87725.1"/>
    </source>
</evidence>
<dbReference type="AlphaFoldDB" id="A0A2P2J2P2"/>
<keyword evidence="1" id="KW-0812">Transmembrane</keyword>
<dbReference type="EMBL" id="GGEC01007242">
    <property type="protein sequence ID" value="MBW87725.1"/>
    <property type="molecule type" value="Transcribed_RNA"/>
</dbReference>
<sequence>MLVCVNGVFLSIQNYFGCFFSLPIVISSMRWGVAAGRKTMVATAILLFVLSGPVKALTYVVSLLLTLQALKQI</sequence>
<reference evidence="2" key="1">
    <citation type="submission" date="2018-02" db="EMBL/GenBank/DDBJ databases">
        <title>Rhizophora mucronata_Transcriptome.</title>
        <authorList>
            <person name="Meera S.P."/>
            <person name="Sreeshan A."/>
            <person name="Augustine A."/>
        </authorList>
    </citation>
    <scope>NUCLEOTIDE SEQUENCE</scope>
    <source>
        <tissue evidence="2">Leaf</tissue>
    </source>
</reference>
<name>A0A2P2J2P2_RHIMU</name>